<evidence type="ECO:0000256" key="1">
    <source>
        <dbReference type="ARBA" id="ARBA00006594"/>
    </source>
</evidence>
<dbReference type="Pfam" id="PF02384">
    <property type="entry name" value="N6_Mtase"/>
    <property type="match status" value="1"/>
</dbReference>
<dbReference type="Proteomes" id="UP000037997">
    <property type="component" value="Unassembled WGS sequence"/>
</dbReference>
<keyword evidence="5" id="KW-0949">S-adenosyl-L-methionine</keyword>
<sequence length="542" mass="63527">MLKEILQIFQYIQKFHKDNFEALKITLEFLLVGRNKNHLKEILVKDKEQIDERIQSHLLSYGLKATRIEAKMNRKKILRALLEIEVSIEEVERFIQAITLHKTILKLYDYATPMEVNRLVALLLDLKNGESVYNPCCGLGSWLFSLKGKNFQYYGEDIHSKLIDIARILAVFMGFKNVHLEVADIFKDSAFGKLEANKAFCYFPIEANLNLWGFRDEALEPFIKSFSEVPFLAYTLKHFHQKAVFIVRSLLLYKACGERLRKYLIKQKLLEAIIEFPRNIFPHQMEDFSLLILSKQENKKVLFINAQNLFVKEGKYNKLIDIEMICDLYFSKQNTEISRLVAYENIYLENFKTSYYIKGQNDKKTLNLAEFVECIYRGQRVEVKKDEVLIDCYNAGIKDFLEYGLSEEFDEFSPKSNQKRIEQLKIKPYDILLSMRGISPKVAIIGEGIGDKNILPNAGILVLRPKNKEIAKSLYVYFLSKEGFLALSKIYQDNQERIGEREIANFLLPQNFLEYQEKFNKLLLEGEQIKKHRQMIRELLGF</sequence>
<dbReference type="InterPro" id="IPR003356">
    <property type="entry name" value="DNA_methylase_A-5"/>
</dbReference>
<dbReference type="PANTHER" id="PTHR42933:SF1">
    <property type="entry name" value="SITE-SPECIFIC DNA-METHYLTRANSFERASE (ADENINE-SPECIFIC)"/>
    <property type="match status" value="1"/>
</dbReference>
<dbReference type="AlphaFoldDB" id="A0A0N0LSK1"/>
<dbReference type="SUPFAM" id="SSF116734">
    <property type="entry name" value="DNA methylase specificity domain"/>
    <property type="match status" value="1"/>
</dbReference>
<dbReference type="RefSeq" id="WP_054198551.1">
    <property type="nucleotide sequence ID" value="NZ_JNOC01000079.1"/>
</dbReference>
<comment type="caution">
    <text evidence="10">The sequence shown here is derived from an EMBL/GenBank/DDBJ whole genome shotgun (WGS) entry which is preliminary data.</text>
</comment>
<dbReference type="GO" id="GO:0003677">
    <property type="term" value="F:DNA binding"/>
    <property type="evidence" value="ECO:0007669"/>
    <property type="project" value="UniProtKB-KW"/>
</dbReference>
<accession>A0A0N0LSK1</accession>
<protein>
    <recommendedName>
        <fullName evidence="2">site-specific DNA-methyltransferase (adenine-specific)</fullName>
        <ecNumber evidence="2">2.1.1.72</ecNumber>
    </recommendedName>
</protein>
<dbReference type="PATRIC" id="fig|35818.11.peg.2258"/>
<keyword evidence="7" id="KW-0238">DNA-binding</keyword>
<dbReference type="EMBL" id="JNOC01000079">
    <property type="protein sequence ID" value="KPH54858.1"/>
    <property type="molecule type" value="Genomic_DNA"/>
</dbReference>
<name>A0A0N0LSK1_9HELI</name>
<evidence type="ECO:0000256" key="7">
    <source>
        <dbReference type="ARBA" id="ARBA00023125"/>
    </source>
</evidence>
<keyword evidence="10" id="KW-0378">Hydrolase</keyword>
<evidence type="ECO:0000256" key="3">
    <source>
        <dbReference type="ARBA" id="ARBA00022603"/>
    </source>
</evidence>
<evidence type="ECO:0000256" key="6">
    <source>
        <dbReference type="ARBA" id="ARBA00022747"/>
    </source>
</evidence>
<organism evidence="10 11">
    <name type="scientific">Helicobacter pullorum</name>
    <dbReference type="NCBI Taxonomy" id="35818"/>
    <lineage>
        <taxon>Bacteria</taxon>
        <taxon>Pseudomonadati</taxon>
        <taxon>Campylobacterota</taxon>
        <taxon>Epsilonproteobacteria</taxon>
        <taxon>Campylobacterales</taxon>
        <taxon>Helicobacteraceae</taxon>
        <taxon>Helicobacter</taxon>
    </lineage>
</organism>
<evidence type="ECO:0000313" key="10">
    <source>
        <dbReference type="EMBL" id="KPH54858.1"/>
    </source>
</evidence>
<proteinExistence type="inferred from homology"/>
<dbReference type="InterPro" id="IPR029063">
    <property type="entry name" value="SAM-dependent_MTases_sf"/>
</dbReference>
<evidence type="ECO:0000256" key="4">
    <source>
        <dbReference type="ARBA" id="ARBA00022679"/>
    </source>
</evidence>
<dbReference type="InterPro" id="IPR051537">
    <property type="entry name" value="DNA_Adenine_Mtase"/>
</dbReference>
<feature type="domain" description="DNA methylase adenine-specific" evidence="9">
    <location>
        <begin position="110"/>
        <end position="353"/>
    </location>
</feature>
<dbReference type="STRING" id="35818.HPU229336_05740"/>
<keyword evidence="4" id="KW-0808">Transferase</keyword>
<keyword evidence="6" id="KW-0680">Restriction system</keyword>
<dbReference type="Gene3D" id="3.40.50.150">
    <property type="entry name" value="Vaccinia Virus protein VP39"/>
    <property type="match status" value="1"/>
</dbReference>
<dbReference type="SUPFAM" id="SSF53335">
    <property type="entry name" value="S-adenosyl-L-methionine-dependent methyltransferases"/>
    <property type="match status" value="1"/>
</dbReference>
<evidence type="ECO:0000256" key="8">
    <source>
        <dbReference type="ARBA" id="ARBA00047942"/>
    </source>
</evidence>
<keyword evidence="10" id="KW-0540">Nuclease</keyword>
<keyword evidence="3" id="KW-0489">Methyltransferase</keyword>
<dbReference type="GO" id="GO:0009007">
    <property type="term" value="F:site-specific DNA-methyltransferase (adenine-specific) activity"/>
    <property type="evidence" value="ECO:0007669"/>
    <property type="project" value="UniProtKB-EC"/>
</dbReference>
<evidence type="ECO:0000259" key="9">
    <source>
        <dbReference type="Pfam" id="PF02384"/>
    </source>
</evidence>
<dbReference type="PANTHER" id="PTHR42933">
    <property type="entry name" value="SLR6095 PROTEIN"/>
    <property type="match status" value="1"/>
</dbReference>
<dbReference type="InterPro" id="IPR044946">
    <property type="entry name" value="Restrct_endonuc_typeI_TRD_sf"/>
</dbReference>
<keyword evidence="10" id="KW-0255">Endonuclease</keyword>
<comment type="catalytic activity">
    <reaction evidence="8">
        <text>a 2'-deoxyadenosine in DNA + S-adenosyl-L-methionine = an N(6)-methyl-2'-deoxyadenosine in DNA + S-adenosyl-L-homocysteine + H(+)</text>
        <dbReference type="Rhea" id="RHEA:15197"/>
        <dbReference type="Rhea" id="RHEA-COMP:12418"/>
        <dbReference type="Rhea" id="RHEA-COMP:12419"/>
        <dbReference type="ChEBI" id="CHEBI:15378"/>
        <dbReference type="ChEBI" id="CHEBI:57856"/>
        <dbReference type="ChEBI" id="CHEBI:59789"/>
        <dbReference type="ChEBI" id="CHEBI:90615"/>
        <dbReference type="ChEBI" id="CHEBI:90616"/>
        <dbReference type="EC" id="2.1.1.72"/>
    </reaction>
</comment>
<dbReference type="GO" id="GO:0009307">
    <property type="term" value="P:DNA restriction-modification system"/>
    <property type="evidence" value="ECO:0007669"/>
    <property type="project" value="UniProtKB-KW"/>
</dbReference>
<evidence type="ECO:0000256" key="2">
    <source>
        <dbReference type="ARBA" id="ARBA00011900"/>
    </source>
</evidence>
<dbReference type="Gene3D" id="3.90.220.20">
    <property type="entry name" value="DNA methylase specificity domains"/>
    <property type="match status" value="1"/>
</dbReference>
<reference evidence="10 11" key="1">
    <citation type="submission" date="2014-06" db="EMBL/GenBank/DDBJ databases">
        <title>Helicobacter pullorum isolates in fresh chicken meat - phenotypic and genotypic features.</title>
        <authorList>
            <person name="Borges V."/>
            <person name="Santos A."/>
            <person name="Correia C.B."/>
            <person name="Saraiva M."/>
            <person name="Menard A."/>
            <person name="Vieira L."/>
            <person name="Sampaio D.A."/>
            <person name="Gomes J.P."/>
            <person name="Oleastro M."/>
        </authorList>
    </citation>
    <scope>NUCLEOTIDE SEQUENCE [LARGE SCALE GENOMIC DNA]</scope>
    <source>
        <strain evidence="10 11">229334/12</strain>
    </source>
</reference>
<dbReference type="EC" id="2.1.1.72" evidence="2"/>
<evidence type="ECO:0000313" key="11">
    <source>
        <dbReference type="Proteomes" id="UP000037997"/>
    </source>
</evidence>
<dbReference type="GO" id="GO:0004519">
    <property type="term" value="F:endonuclease activity"/>
    <property type="evidence" value="ECO:0007669"/>
    <property type="project" value="UniProtKB-KW"/>
</dbReference>
<gene>
    <name evidence="10" type="ORF">HPU229334_11410</name>
</gene>
<evidence type="ECO:0000256" key="5">
    <source>
        <dbReference type="ARBA" id="ARBA00022691"/>
    </source>
</evidence>
<comment type="similarity">
    <text evidence="1">Belongs to the N(4)/N(6)-methyltransferase family.</text>
</comment>
<dbReference type="GO" id="GO:0008170">
    <property type="term" value="F:N-methyltransferase activity"/>
    <property type="evidence" value="ECO:0007669"/>
    <property type="project" value="InterPro"/>
</dbReference>
<dbReference type="GO" id="GO:0032259">
    <property type="term" value="P:methylation"/>
    <property type="evidence" value="ECO:0007669"/>
    <property type="project" value="UniProtKB-KW"/>
</dbReference>